<dbReference type="Gene3D" id="1.25.40.650">
    <property type="match status" value="1"/>
</dbReference>
<evidence type="ECO:0000313" key="10">
    <source>
        <dbReference type="Proteomes" id="UP000054422"/>
    </source>
</evidence>
<keyword evidence="7" id="KW-0449">Lipoprotein</keyword>
<organism evidence="9 10">
    <name type="scientific">Legionella norrlandica</name>
    <dbReference type="NCBI Taxonomy" id="1498499"/>
    <lineage>
        <taxon>Bacteria</taxon>
        <taxon>Pseudomonadati</taxon>
        <taxon>Pseudomonadota</taxon>
        <taxon>Gammaproteobacteria</taxon>
        <taxon>Legionellales</taxon>
        <taxon>Legionellaceae</taxon>
        <taxon>Legionella</taxon>
    </lineage>
</organism>
<feature type="signal peptide" evidence="8">
    <location>
        <begin position="1"/>
        <end position="26"/>
    </location>
</feature>
<evidence type="ECO:0008006" key="11">
    <source>
        <dbReference type="Google" id="ProtNLM"/>
    </source>
</evidence>
<name>A0A0A2SRM0_9GAMM</name>
<dbReference type="Pfam" id="PF04348">
    <property type="entry name" value="LppC"/>
    <property type="match status" value="1"/>
</dbReference>
<evidence type="ECO:0000256" key="7">
    <source>
        <dbReference type="ARBA" id="ARBA00023288"/>
    </source>
</evidence>
<dbReference type="PANTHER" id="PTHR38038:SF1">
    <property type="entry name" value="PENICILLIN-BINDING PROTEIN ACTIVATOR LPOA"/>
    <property type="match status" value="1"/>
</dbReference>
<dbReference type="InterPro" id="IPR011990">
    <property type="entry name" value="TPR-like_helical_dom_sf"/>
</dbReference>
<evidence type="ECO:0000256" key="3">
    <source>
        <dbReference type="ARBA" id="ARBA00022984"/>
    </source>
</evidence>
<gene>
    <name evidence="9" type="ORF">EP47_06015</name>
</gene>
<dbReference type="AlphaFoldDB" id="A0A0A2SRM0"/>
<keyword evidence="10" id="KW-1185">Reference proteome</keyword>
<keyword evidence="6" id="KW-0998">Cell outer membrane</keyword>
<proteinExistence type="predicted"/>
<evidence type="ECO:0000256" key="6">
    <source>
        <dbReference type="ARBA" id="ARBA00023237"/>
    </source>
</evidence>
<dbReference type="InterPro" id="IPR028082">
    <property type="entry name" value="Peripla_BP_I"/>
</dbReference>
<feature type="chain" id="PRO_5001993678" description="Lipoprotein" evidence="8">
    <location>
        <begin position="27"/>
        <end position="606"/>
    </location>
</feature>
<evidence type="ECO:0000256" key="8">
    <source>
        <dbReference type="SAM" id="SignalP"/>
    </source>
</evidence>
<sequence length="606" mass="67616">MLIKLFEFRVPLLLLSILLLCQCTKAVNSTEPILIVNKNNKELKNPYSLPTATYLSLAGSQEGFEKQNSLISAAGRLITEGQWKQGSAILAQTGELTVEQTNEKNLLLAKIDFMRDKPKEAIAKLARIKEPEKLSLYNQVQFHEQLAKSYRAVGNYSESVAERIKLESLLPNEESRISNRRTLWLTLTSLPQAELNTMSLEASDKSEIQGWLQLAVISRKYRNNSKSLLASLDQWQTRFNDHPANYILPNPLDSISDKLLSPPKQVALLLPLSGSLSGPGNAIREGFMAAYKTNDGEEVTKIKIYDTNKGDITNTYQKAISEGADYVIGPLTKAHVAIIAAMDHPVPTLLLNDTDTMTQDNSYSMGLSPVNEAIQVATKAQSKGYRKALIIAPSNDWGDEITKAFTHQWTEGGGLVIDSLRYSAKDDLNKSIRSFLQITDSQEREKKLKQVLGYDLQSTTSRRQDFDMIFLLAFPSKARQIMPLLKYYYAGDVPVFATSSVYGGSANALKDKDLDGVIFCDMPWVFSHQMGTRSWPEQFNSYNRLYALGMDSYALATQLNQLILFPADGSNDSTGILYLKPTKQVARVLEWGQFKQGLVHSLGDTV</sequence>
<protein>
    <recommendedName>
        <fullName evidence="11">Lipoprotein</fullName>
    </recommendedName>
</protein>
<dbReference type="GO" id="GO:0008360">
    <property type="term" value="P:regulation of cell shape"/>
    <property type="evidence" value="ECO:0007669"/>
    <property type="project" value="UniProtKB-KW"/>
</dbReference>
<keyword evidence="5" id="KW-0564">Palmitate</keyword>
<evidence type="ECO:0000256" key="1">
    <source>
        <dbReference type="ARBA" id="ARBA00022729"/>
    </source>
</evidence>
<dbReference type="RefSeq" id="WP_035888008.1">
    <property type="nucleotide sequence ID" value="NZ_JNCF01000010.1"/>
</dbReference>
<evidence type="ECO:0000313" key="9">
    <source>
        <dbReference type="EMBL" id="KGP63775.1"/>
    </source>
</evidence>
<dbReference type="OrthoDB" id="6708821at2"/>
<comment type="caution">
    <text evidence="9">The sequence shown here is derived from an EMBL/GenBank/DDBJ whole genome shotgun (WGS) entry which is preliminary data.</text>
</comment>
<dbReference type="CDD" id="cd06339">
    <property type="entry name" value="PBP1_YraM_LppC_lipoprotein-like"/>
    <property type="match status" value="1"/>
</dbReference>
<evidence type="ECO:0000256" key="2">
    <source>
        <dbReference type="ARBA" id="ARBA00022960"/>
    </source>
</evidence>
<dbReference type="PANTHER" id="PTHR38038">
    <property type="entry name" value="PENICILLIN-BINDING PROTEIN ACTIVATOR LPOA"/>
    <property type="match status" value="1"/>
</dbReference>
<dbReference type="Proteomes" id="UP000054422">
    <property type="component" value="Unassembled WGS sequence"/>
</dbReference>
<dbReference type="SUPFAM" id="SSF53822">
    <property type="entry name" value="Periplasmic binding protein-like I"/>
    <property type="match status" value="1"/>
</dbReference>
<dbReference type="InterPro" id="IPR007443">
    <property type="entry name" value="LpoA"/>
</dbReference>
<keyword evidence="1 8" id="KW-0732">Signal</keyword>
<dbReference type="Gene3D" id="3.40.50.2300">
    <property type="match status" value="2"/>
</dbReference>
<reference evidence="9 10" key="1">
    <citation type="submission" date="2014-05" db="EMBL/GenBank/DDBJ databases">
        <authorList>
            <person name="Rizzardi K."/>
            <person name="Winiecka-Krusnell J."/>
            <person name="Ramliden M."/>
            <person name="Alm E."/>
            <person name="Andersson S."/>
            <person name="Byfors S."/>
        </authorList>
    </citation>
    <scope>NUCLEOTIDE SEQUENCE [LARGE SCALE GENOMIC DNA]</scope>
    <source>
        <strain evidence="9 10">LEGN</strain>
    </source>
</reference>
<dbReference type="Gene3D" id="1.25.40.10">
    <property type="entry name" value="Tetratricopeptide repeat domain"/>
    <property type="match status" value="1"/>
</dbReference>
<dbReference type="EMBL" id="JNCF01000010">
    <property type="protein sequence ID" value="KGP63775.1"/>
    <property type="molecule type" value="Genomic_DNA"/>
</dbReference>
<keyword evidence="2" id="KW-0133">Cell shape</keyword>
<dbReference type="GO" id="GO:0031241">
    <property type="term" value="C:periplasmic side of cell outer membrane"/>
    <property type="evidence" value="ECO:0007669"/>
    <property type="project" value="TreeGrafter"/>
</dbReference>
<dbReference type="GO" id="GO:0009252">
    <property type="term" value="P:peptidoglycan biosynthetic process"/>
    <property type="evidence" value="ECO:0007669"/>
    <property type="project" value="UniProtKB-KW"/>
</dbReference>
<keyword evidence="3" id="KW-0573">Peptidoglycan synthesis</keyword>
<dbReference type="STRING" id="1498499.EP47_06015"/>
<dbReference type="GO" id="GO:0030234">
    <property type="term" value="F:enzyme regulator activity"/>
    <property type="evidence" value="ECO:0007669"/>
    <property type="project" value="TreeGrafter"/>
</dbReference>
<keyword evidence="4" id="KW-0472">Membrane</keyword>
<evidence type="ECO:0000256" key="4">
    <source>
        <dbReference type="ARBA" id="ARBA00023136"/>
    </source>
</evidence>
<accession>A0A0A2SRM0</accession>
<evidence type="ECO:0000256" key="5">
    <source>
        <dbReference type="ARBA" id="ARBA00023139"/>
    </source>
</evidence>